<dbReference type="Proteomes" id="UP000327013">
    <property type="component" value="Chromosome 1"/>
</dbReference>
<accession>A0A5N6QBN6</accession>
<sequence>MGKRMLPVIRSESAFAVPDPITKTVSPAGDSTRQVCTWSPAPLERRDLVVEVGERPDELEGEELLLEARRAPYLEELVGSDGDAGPAGAKGHGFHGVLEGDLVEDHLPVQIHEKAPLVSIDDQEEQAVRRSGGRRQRFFDSTSEEEEQGKKKGARLEDQRRYLLLGVDQRRDEPCFESLPHSLIGTQSRSPPTPRLNPFPFSITFRR</sequence>
<feature type="region of interest" description="Disordered" evidence="1">
    <location>
        <begin position="178"/>
        <end position="207"/>
    </location>
</feature>
<dbReference type="EMBL" id="CM017321">
    <property type="protein sequence ID" value="KAE7996656.1"/>
    <property type="molecule type" value="Genomic_DNA"/>
</dbReference>
<reference evidence="2 3" key="1">
    <citation type="submission" date="2019-06" db="EMBL/GenBank/DDBJ databases">
        <title>A chromosomal-level reference genome of Carpinus fangiana (Coryloideae, Betulaceae).</title>
        <authorList>
            <person name="Yang X."/>
            <person name="Wang Z."/>
            <person name="Zhang L."/>
            <person name="Hao G."/>
            <person name="Liu J."/>
            <person name="Yang Y."/>
        </authorList>
    </citation>
    <scope>NUCLEOTIDE SEQUENCE [LARGE SCALE GENOMIC DNA]</scope>
    <source>
        <strain evidence="2">Cfa_2016G</strain>
        <tissue evidence="2">Leaf</tissue>
    </source>
</reference>
<name>A0A5N6QBN6_9ROSI</name>
<evidence type="ECO:0000313" key="2">
    <source>
        <dbReference type="EMBL" id="KAE7996656.1"/>
    </source>
</evidence>
<keyword evidence="3" id="KW-1185">Reference proteome</keyword>
<feature type="region of interest" description="Disordered" evidence="1">
    <location>
        <begin position="122"/>
        <end position="155"/>
    </location>
</feature>
<protein>
    <submittedName>
        <fullName evidence="2">Uncharacterized protein</fullName>
    </submittedName>
</protein>
<gene>
    <name evidence="2" type="ORF">FH972_001361</name>
</gene>
<evidence type="ECO:0000256" key="1">
    <source>
        <dbReference type="SAM" id="MobiDB-lite"/>
    </source>
</evidence>
<proteinExistence type="predicted"/>
<dbReference type="AlphaFoldDB" id="A0A5N6QBN6"/>
<organism evidence="2 3">
    <name type="scientific">Carpinus fangiana</name>
    <dbReference type="NCBI Taxonomy" id="176857"/>
    <lineage>
        <taxon>Eukaryota</taxon>
        <taxon>Viridiplantae</taxon>
        <taxon>Streptophyta</taxon>
        <taxon>Embryophyta</taxon>
        <taxon>Tracheophyta</taxon>
        <taxon>Spermatophyta</taxon>
        <taxon>Magnoliopsida</taxon>
        <taxon>eudicotyledons</taxon>
        <taxon>Gunneridae</taxon>
        <taxon>Pentapetalae</taxon>
        <taxon>rosids</taxon>
        <taxon>fabids</taxon>
        <taxon>Fagales</taxon>
        <taxon>Betulaceae</taxon>
        <taxon>Carpinus</taxon>
    </lineage>
</organism>
<evidence type="ECO:0000313" key="3">
    <source>
        <dbReference type="Proteomes" id="UP000327013"/>
    </source>
</evidence>